<gene>
    <name evidence="4" type="ORF">SCF082_LOCUS1474</name>
</gene>
<feature type="repeat" description="ANK" evidence="3">
    <location>
        <begin position="185"/>
        <end position="217"/>
    </location>
</feature>
<dbReference type="PANTHER" id="PTHR24180:SF45">
    <property type="entry name" value="POLY [ADP-RIBOSE] POLYMERASE TANKYRASE"/>
    <property type="match status" value="1"/>
</dbReference>
<keyword evidence="2 3" id="KW-0040">ANK repeat</keyword>
<dbReference type="InterPro" id="IPR002110">
    <property type="entry name" value="Ankyrin_rpt"/>
</dbReference>
<dbReference type="PROSITE" id="PS50297">
    <property type="entry name" value="ANK_REP_REGION"/>
    <property type="match status" value="4"/>
</dbReference>
<dbReference type="InterPro" id="IPR051637">
    <property type="entry name" value="Ank_repeat_dom-contain_49"/>
</dbReference>
<dbReference type="SUPFAM" id="SSF48403">
    <property type="entry name" value="Ankyrin repeat"/>
    <property type="match status" value="1"/>
</dbReference>
<evidence type="ECO:0000313" key="4">
    <source>
        <dbReference type="EMBL" id="CAK8988623.1"/>
    </source>
</evidence>
<name>A0ABP0HFR7_9DINO</name>
<evidence type="ECO:0000256" key="1">
    <source>
        <dbReference type="ARBA" id="ARBA00022737"/>
    </source>
</evidence>
<comment type="caution">
    <text evidence="4">The sequence shown here is derived from an EMBL/GenBank/DDBJ whole genome shotgun (WGS) entry which is preliminary data.</text>
</comment>
<evidence type="ECO:0000313" key="5">
    <source>
        <dbReference type="Proteomes" id="UP001642464"/>
    </source>
</evidence>
<dbReference type="EMBL" id="CAXAMM010000714">
    <property type="protein sequence ID" value="CAK8988623.1"/>
    <property type="molecule type" value="Genomic_DNA"/>
</dbReference>
<evidence type="ECO:0000256" key="3">
    <source>
        <dbReference type="PROSITE-ProRule" id="PRU00023"/>
    </source>
</evidence>
<dbReference type="SMART" id="SM00248">
    <property type="entry name" value="ANK"/>
    <property type="match status" value="5"/>
</dbReference>
<dbReference type="Proteomes" id="UP001642464">
    <property type="component" value="Unassembled WGS sequence"/>
</dbReference>
<dbReference type="PRINTS" id="PR01415">
    <property type="entry name" value="ANKYRIN"/>
</dbReference>
<dbReference type="PROSITE" id="PS50088">
    <property type="entry name" value="ANK_REPEAT"/>
    <property type="match status" value="4"/>
</dbReference>
<organism evidence="4 5">
    <name type="scientific">Durusdinium trenchii</name>
    <dbReference type="NCBI Taxonomy" id="1381693"/>
    <lineage>
        <taxon>Eukaryota</taxon>
        <taxon>Sar</taxon>
        <taxon>Alveolata</taxon>
        <taxon>Dinophyceae</taxon>
        <taxon>Suessiales</taxon>
        <taxon>Symbiodiniaceae</taxon>
        <taxon>Durusdinium</taxon>
    </lineage>
</organism>
<feature type="repeat" description="ANK" evidence="3">
    <location>
        <begin position="251"/>
        <end position="276"/>
    </location>
</feature>
<keyword evidence="1" id="KW-0677">Repeat</keyword>
<keyword evidence="5" id="KW-1185">Reference proteome</keyword>
<sequence length="313" mass="33958">MALLVCWAGSGEWLAQLDTADLELHGGPTVRAAKACLSARGLGSRFRLRLLREETTEEMEEDETLLLPCSVKLVVLSLLPADVEEDHEFVQLCSEGRLEEVEGRLFRPQEPNSENKDGWNALQMAAWTGRAAVARILLEAKACCNHERRARGTTPLHAAAWNEHLEVLRVLLEARASSDPIMVDKGTTPLHLAAWNGQSEAARLLLEAKAACNQAMTDGATPLHLAAETGHEAVVRLLLEARASCTPCREAGRTPFHLAAQKGHLEVVRLLLETGAFNPTGTDAASVLGLVPEKGRGEVLRHLLEARASFADG</sequence>
<dbReference type="Gene3D" id="1.25.40.20">
    <property type="entry name" value="Ankyrin repeat-containing domain"/>
    <property type="match status" value="3"/>
</dbReference>
<dbReference type="InterPro" id="IPR036770">
    <property type="entry name" value="Ankyrin_rpt-contain_sf"/>
</dbReference>
<feature type="repeat" description="ANK" evidence="3">
    <location>
        <begin position="151"/>
        <end position="179"/>
    </location>
</feature>
<proteinExistence type="predicted"/>
<dbReference type="PANTHER" id="PTHR24180">
    <property type="entry name" value="CYCLIN-DEPENDENT KINASE INHIBITOR 2C-RELATED"/>
    <property type="match status" value="1"/>
</dbReference>
<feature type="repeat" description="ANK" evidence="3">
    <location>
        <begin position="218"/>
        <end position="244"/>
    </location>
</feature>
<dbReference type="Pfam" id="PF12796">
    <property type="entry name" value="Ank_2"/>
    <property type="match status" value="2"/>
</dbReference>
<protein>
    <submittedName>
        <fullName evidence="4">Ankyrin-1 (ANK-1) (Ankyrin-R) (Erythrocyte ankyrin)</fullName>
    </submittedName>
</protein>
<reference evidence="4 5" key="1">
    <citation type="submission" date="2024-02" db="EMBL/GenBank/DDBJ databases">
        <authorList>
            <person name="Chen Y."/>
            <person name="Shah S."/>
            <person name="Dougan E. K."/>
            <person name="Thang M."/>
            <person name="Chan C."/>
        </authorList>
    </citation>
    <scope>NUCLEOTIDE SEQUENCE [LARGE SCALE GENOMIC DNA]</scope>
</reference>
<accession>A0ABP0HFR7</accession>
<evidence type="ECO:0000256" key="2">
    <source>
        <dbReference type="ARBA" id="ARBA00023043"/>
    </source>
</evidence>
<dbReference type="Pfam" id="PF00023">
    <property type="entry name" value="Ank"/>
    <property type="match status" value="1"/>
</dbReference>